<comment type="catalytic activity">
    <reaction evidence="8">
        <text>L-threonyl-[protein] + ATP = O-phospho-L-threonyl-[protein] + ADP + H(+)</text>
        <dbReference type="Rhea" id="RHEA:46608"/>
        <dbReference type="Rhea" id="RHEA-COMP:11060"/>
        <dbReference type="Rhea" id="RHEA-COMP:11605"/>
        <dbReference type="ChEBI" id="CHEBI:15378"/>
        <dbReference type="ChEBI" id="CHEBI:30013"/>
        <dbReference type="ChEBI" id="CHEBI:30616"/>
        <dbReference type="ChEBI" id="CHEBI:61977"/>
        <dbReference type="ChEBI" id="CHEBI:456216"/>
        <dbReference type="EC" id="2.7.11.1"/>
    </reaction>
</comment>
<keyword evidence="7 11" id="KW-0067">ATP-binding</keyword>
<evidence type="ECO:0000256" key="8">
    <source>
        <dbReference type="ARBA" id="ARBA00047899"/>
    </source>
</evidence>
<dbReference type="PROSITE" id="PS50011">
    <property type="entry name" value="PROTEIN_KINASE_DOM"/>
    <property type="match status" value="1"/>
</dbReference>
<dbReference type="PROSITE" id="PS50088">
    <property type="entry name" value="ANK_REPEAT"/>
    <property type="match status" value="2"/>
</dbReference>
<keyword evidence="5 11" id="KW-0547">Nucleotide-binding</keyword>
<comment type="similarity">
    <text evidence="1">Belongs to the protein kinase superfamily. NEK Ser/Thr protein kinase family. NIMA subfamily.</text>
</comment>
<dbReference type="GO" id="GO:0005524">
    <property type="term" value="F:ATP binding"/>
    <property type="evidence" value="ECO:0007669"/>
    <property type="project" value="UniProtKB-UniRule"/>
</dbReference>
<dbReference type="EC" id="2.7.11.1" evidence="2"/>
<dbReference type="Pfam" id="PF12796">
    <property type="entry name" value="Ank_2"/>
    <property type="match status" value="1"/>
</dbReference>
<evidence type="ECO:0000256" key="9">
    <source>
        <dbReference type="ARBA" id="ARBA00048679"/>
    </source>
</evidence>
<evidence type="ECO:0000256" key="4">
    <source>
        <dbReference type="ARBA" id="ARBA00022679"/>
    </source>
</evidence>
<evidence type="ECO:0000259" key="13">
    <source>
        <dbReference type="PROSITE" id="PS50011"/>
    </source>
</evidence>
<reference evidence="14 15" key="1">
    <citation type="submission" date="2019-10" db="EMBL/GenBank/DDBJ databases">
        <authorList>
            <person name="Palmer J.M."/>
        </authorList>
    </citation>
    <scope>NUCLEOTIDE SEQUENCE [LARGE SCALE GENOMIC DNA]</scope>
    <source>
        <strain evidence="14 15">TWF506</strain>
    </source>
</reference>
<dbReference type="SUPFAM" id="SSF56112">
    <property type="entry name" value="Protein kinase-like (PK-like)"/>
    <property type="match status" value="1"/>
</dbReference>
<dbReference type="PANTHER" id="PTHR43671">
    <property type="entry name" value="SERINE/THREONINE-PROTEIN KINASE NEK"/>
    <property type="match status" value="1"/>
</dbReference>
<proteinExistence type="inferred from homology"/>
<dbReference type="EMBL" id="JAVHJM010000002">
    <property type="protein sequence ID" value="KAK6518700.1"/>
    <property type="molecule type" value="Genomic_DNA"/>
</dbReference>
<dbReference type="InterPro" id="IPR002110">
    <property type="entry name" value="Ankyrin_rpt"/>
</dbReference>
<gene>
    <name evidence="14" type="primary">NEK2</name>
    <name evidence="14" type="ORF">TWF506_005838</name>
</gene>
<dbReference type="PROSITE" id="PS00108">
    <property type="entry name" value="PROTEIN_KINASE_ST"/>
    <property type="match status" value="1"/>
</dbReference>
<dbReference type="SMART" id="SM00248">
    <property type="entry name" value="ANK"/>
    <property type="match status" value="4"/>
</dbReference>
<feature type="binding site" evidence="11">
    <location>
        <position position="118"/>
    </location>
    <ligand>
        <name>ATP</name>
        <dbReference type="ChEBI" id="CHEBI:30616"/>
    </ligand>
</feature>
<dbReference type="InterPro" id="IPR050660">
    <property type="entry name" value="NEK_Ser/Thr_kinase"/>
</dbReference>
<evidence type="ECO:0000256" key="1">
    <source>
        <dbReference type="ARBA" id="ARBA00010886"/>
    </source>
</evidence>
<feature type="repeat" description="ANK" evidence="10">
    <location>
        <begin position="698"/>
        <end position="730"/>
    </location>
</feature>
<evidence type="ECO:0000256" key="12">
    <source>
        <dbReference type="SAM" id="MobiDB-lite"/>
    </source>
</evidence>
<feature type="repeat" description="ANK" evidence="10">
    <location>
        <begin position="628"/>
        <end position="660"/>
    </location>
</feature>
<evidence type="ECO:0000256" key="7">
    <source>
        <dbReference type="ARBA" id="ARBA00022840"/>
    </source>
</evidence>
<organism evidence="14 15">
    <name type="scientific">Arthrobotrys conoides</name>
    <dbReference type="NCBI Taxonomy" id="74498"/>
    <lineage>
        <taxon>Eukaryota</taxon>
        <taxon>Fungi</taxon>
        <taxon>Dikarya</taxon>
        <taxon>Ascomycota</taxon>
        <taxon>Pezizomycotina</taxon>
        <taxon>Orbiliomycetes</taxon>
        <taxon>Orbiliales</taxon>
        <taxon>Orbiliaceae</taxon>
        <taxon>Arthrobotrys</taxon>
    </lineage>
</organism>
<evidence type="ECO:0000256" key="5">
    <source>
        <dbReference type="ARBA" id="ARBA00022741"/>
    </source>
</evidence>
<name>A0AAN8NPZ5_9PEZI</name>
<accession>A0AAN8NPZ5</accession>
<evidence type="ECO:0000313" key="14">
    <source>
        <dbReference type="EMBL" id="KAK6518700.1"/>
    </source>
</evidence>
<feature type="domain" description="Protein kinase" evidence="13">
    <location>
        <begin position="89"/>
        <end position="388"/>
    </location>
</feature>
<dbReference type="PROSITE" id="PS50297">
    <property type="entry name" value="ANK_REP_REGION"/>
    <property type="match status" value="2"/>
</dbReference>
<dbReference type="Pfam" id="PF00023">
    <property type="entry name" value="Ank"/>
    <property type="match status" value="1"/>
</dbReference>
<dbReference type="InterPro" id="IPR011009">
    <property type="entry name" value="Kinase-like_dom_sf"/>
</dbReference>
<dbReference type="InterPro" id="IPR008271">
    <property type="entry name" value="Ser/Thr_kinase_AS"/>
</dbReference>
<dbReference type="Proteomes" id="UP001307849">
    <property type="component" value="Unassembled WGS sequence"/>
</dbReference>
<dbReference type="GO" id="GO:0004674">
    <property type="term" value="F:protein serine/threonine kinase activity"/>
    <property type="evidence" value="ECO:0007669"/>
    <property type="project" value="UniProtKB-KW"/>
</dbReference>
<evidence type="ECO:0000256" key="2">
    <source>
        <dbReference type="ARBA" id="ARBA00012513"/>
    </source>
</evidence>
<dbReference type="CDD" id="cd00180">
    <property type="entry name" value="PKc"/>
    <property type="match status" value="1"/>
</dbReference>
<dbReference type="PROSITE" id="PS00107">
    <property type="entry name" value="PROTEIN_KINASE_ATP"/>
    <property type="match status" value="1"/>
</dbReference>
<dbReference type="Pfam" id="PF00069">
    <property type="entry name" value="Pkinase"/>
    <property type="match status" value="1"/>
</dbReference>
<comment type="catalytic activity">
    <reaction evidence="9">
        <text>L-seryl-[protein] + ATP = O-phospho-L-seryl-[protein] + ADP + H(+)</text>
        <dbReference type="Rhea" id="RHEA:17989"/>
        <dbReference type="Rhea" id="RHEA-COMP:9863"/>
        <dbReference type="Rhea" id="RHEA-COMP:11604"/>
        <dbReference type="ChEBI" id="CHEBI:15378"/>
        <dbReference type="ChEBI" id="CHEBI:29999"/>
        <dbReference type="ChEBI" id="CHEBI:30616"/>
        <dbReference type="ChEBI" id="CHEBI:83421"/>
        <dbReference type="ChEBI" id="CHEBI:456216"/>
        <dbReference type="EC" id="2.7.11.1"/>
    </reaction>
</comment>
<evidence type="ECO:0000256" key="10">
    <source>
        <dbReference type="PROSITE-ProRule" id="PRU00023"/>
    </source>
</evidence>
<feature type="compositionally biased region" description="Polar residues" evidence="12">
    <location>
        <begin position="452"/>
        <end position="468"/>
    </location>
</feature>
<keyword evidence="3" id="KW-0723">Serine/threonine-protein kinase</keyword>
<dbReference type="PANTHER" id="PTHR43671:SF98">
    <property type="entry name" value="SERINE_THREONINE-PROTEIN KINASE NEK11"/>
    <property type="match status" value="1"/>
</dbReference>
<evidence type="ECO:0000256" key="6">
    <source>
        <dbReference type="ARBA" id="ARBA00022777"/>
    </source>
</evidence>
<dbReference type="InterPro" id="IPR036770">
    <property type="entry name" value="Ankyrin_rpt-contain_sf"/>
</dbReference>
<dbReference type="SUPFAM" id="SSF48403">
    <property type="entry name" value="Ankyrin repeat"/>
    <property type="match status" value="1"/>
</dbReference>
<dbReference type="InterPro" id="IPR017441">
    <property type="entry name" value="Protein_kinase_ATP_BS"/>
</dbReference>
<comment type="caution">
    <text evidence="14">The sequence shown here is derived from an EMBL/GenBank/DDBJ whole genome shotgun (WGS) entry which is preliminary data.</text>
</comment>
<keyword evidence="6 14" id="KW-0418">Kinase</keyword>
<feature type="region of interest" description="Disordered" evidence="12">
    <location>
        <begin position="430"/>
        <end position="502"/>
    </location>
</feature>
<evidence type="ECO:0000256" key="3">
    <source>
        <dbReference type="ARBA" id="ARBA00022527"/>
    </source>
</evidence>
<evidence type="ECO:0000313" key="15">
    <source>
        <dbReference type="Proteomes" id="UP001307849"/>
    </source>
</evidence>
<dbReference type="AlphaFoldDB" id="A0AAN8NPZ5"/>
<dbReference type="SMART" id="SM00220">
    <property type="entry name" value="S_TKc"/>
    <property type="match status" value="1"/>
</dbReference>
<protein>
    <recommendedName>
        <fullName evidence="2">non-specific serine/threonine protein kinase</fullName>
        <ecNumber evidence="2">2.7.11.1</ecNumber>
    </recommendedName>
</protein>
<sequence length="786" mass="86482">MFLWRSRPAAEPEAAAPAPAPVAPLITTSPTSAAPLPARPVISANSISVTFSTSDFAIIKGTLGRIDDRTKTDGQKAGPRKLKGKDTDYEYIQHLGQGSYGNVSKVRRAKDGKIMACKTIDCARNPQLYDFTCREVDIWSSFKNEKYIAQYAQDYSWNPSTKSMRLYMEFYEGGDLQKVLEACRADEVAIHPLVATYWATEIARGLKNCHDRGVVHKDLKPSNVLLSMPYVYNDMLWTATLGENLTEKEKQLAGQFTQWLKTRSPWCHISDFGVGKNSKGGLNGESPVSLSTETTYVPPECVDSAAKYTTKSNVFSLGRILYALCQCDLPVDTPLEDIQPLPVEYPERLRALIPRCLKTDPAERPTASEVVLELMESLVDFCCDNQFLKLKSNIDRQINPTRPIARTRTLSSASTLANVYTALNGAIADTTTTERPTSPAVLSVSDIDPISRTGTPSQEPRKSTSSPTVKHVSLAVIPEQASPTVGPSAPPAPAQPPAKTAEELREDLVKAWHSRDINAMERALVAGADANTVARSWPKIGITTEYPLLNWTIKDGWSKMMRLLVTHGATFDAPISDIVTKLSTQTEVKSFQNQYHPIYLAVFIADFGILDFFFVEQGYNVNSQHLERGDTPLHIAVMRQDLRVVKYLLQKGASTEFRNEFGESGVHQAARSWGTKVNPCLEYLLEVFPDGVNEVDASGNTPLHIAAKDGCLEGIKVLLRKGAKTTVRNEEGSTPEMLAIGRQSIAQALREAEGLVPIKEKDEFTPEMSVGVMPVMSVLTNPSVVA</sequence>
<keyword evidence="15" id="KW-1185">Reference proteome</keyword>
<dbReference type="Gene3D" id="1.25.40.20">
    <property type="entry name" value="Ankyrin repeat-containing domain"/>
    <property type="match status" value="2"/>
</dbReference>
<dbReference type="Gene3D" id="3.30.200.20">
    <property type="entry name" value="Phosphorylase Kinase, domain 1"/>
    <property type="match status" value="1"/>
</dbReference>
<dbReference type="InterPro" id="IPR000719">
    <property type="entry name" value="Prot_kinase_dom"/>
</dbReference>
<keyword evidence="10" id="KW-0040">ANK repeat</keyword>
<evidence type="ECO:0000256" key="11">
    <source>
        <dbReference type="PROSITE-ProRule" id="PRU10141"/>
    </source>
</evidence>
<dbReference type="Gene3D" id="1.10.510.10">
    <property type="entry name" value="Transferase(Phosphotransferase) domain 1"/>
    <property type="match status" value="1"/>
</dbReference>
<keyword evidence="4" id="KW-0808">Transferase</keyword>